<proteinExistence type="predicted"/>
<evidence type="ECO:0000256" key="10">
    <source>
        <dbReference type="ARBA" id="ARBA00023004"/>
    </source>
</evidence>
<dbReference type="CDD" id="cd06198">
    <property type="entry name" value="FNR_like_3"/>
    <property type="match status" value="1"/>
</dbReference>
<evidence type="ECO:0000256" key="9">
    <source>
        <dbReference type="ARBA" id="ARBA00023002"/>
    </source>
</evidence>
<name>A0AB38VPD1_STRAG</name>
<keyword evidence="5" id="KW-0001">2Fe-2S</keyword>
<keyword evidence="4 13" id="KW-0812">Transmembrane</keyword>
<dbReference type="Pfam" id="PF01794">
    <property type="entry name" value="Ferric_reduct"/>
    <property type="match status" value="1"/>
</dbReference>
<dbReference type="InterPro" id="IPR050415">
    <property type="entry name" value="MRET"/>
</dbReference>
<evidence type="ECO:0000256" key="7">
    <source>
        <dbReference type="ARBA" id="ARBA00022827"/>
    </source>
</evidence>
<keyword evidence="7" id="KW-0274">FAD</keyword>
<evidence type="ECO:0000313" key="15">
    <source>
        <dbReference type="EMBL" id="VED66198.1"/>
    </source>
</evidence>
<evidence type="ECO:0000256" key="6">
    <source>
        <dbReference type="ARBA" id="ARBA00022723"/>
    </source>
</evidence>
<dbReference type="GO" id="GO:0050660">
    <property type="term" value="F:flavin adenine dinucleotide binding"/>
    <property type="evidence" value="ECO:0007669"/>
    <property type="project" value="TreeGrafter"/>
</dbReference>
<dbReference type="SUPFAM" id="SSF52343">
    <property type="entry name" value="Ferredoxin reductase-like, C-terminal NADP-linked domain"/>
    <property type="match status" value="1"/>
</dbReference>
<accession>A0AB38VPD1</accession>
<evidence type="ECO:0000256" key="1">
    <source>
        <dbReference type="ARBA" id="ARBA00001974"/>
    </source>
</evidence>
<dbReference type="GO" id="GO:0016020">
    <property type="term" value="C:membrane"/>
    <property type="evidence" value="ECO:0007669"/>
    <property type="project" value="UniProtKB-SubCell"/>
</dbReference>
<dbReference type="InterPro" id="IPR039261">
    <property type="entry name" value="FNR_nucleotide-bd"/>
</dbReference>
<protein>
    <submittedName>
        <fullName evidence="15">Oxidoreductase, putative</fullName>
        <ecNumber evidence="15">1.18.1.3</ecNumber>
    </submittedName>
</protein>
<feature type="transmembrane region" description="Helical" evidence="13">
    <location>
        <begin position="152"/>
        <end position="172"/>
    </location>
</feature>
<evidence type="ECO:0000256" key="5">
    <source>
        <dbReference type="ARBA" id="ARBA00022714"/>
    </source>
</evidence>
<feature type="transmembrane region" description="Helical" evidence="13">
    <location>
        <begin position="184"/>
        <end position="204"/>
    </location>
</feature>
<evidence type="ECO:0000313" key="16">
    <source>
        <dbReference type="Proteomes" id="UP000268870"/>
    </source>
</evidence>
<dbReference type="Proteomes" id="UP000268870">
    <property type="component" value="Chromosome"/>
</dbReference>
<dbReference type="GO" id="GO:0046872">
    <property type="term" value="F:metal ion binding"/>
    <property type="evidence" value="ECO:0007669"/>
    <property type="project" value="UniProtKB-KW"/>
</dbReference>
<dbReference type="Gene3D" id="3.40.50.80">
    <property type="entry name" value="Nucleotide-binding domain of ferredoxin-NADP reductase (FNR) module"/>
    <property type="match status" value="1"/>
</dbReference>
<keyword evidence="11" id="KW-0411">Iron-sulfur</keyword>
<dbReference type="GO" id="GO:0051537">
    <property type="term" value="F:2 iron, 2 sulfur cluster binding"/>
    <property type="evidence" value="ECO:0007669"/>
    <property type="project" value="UniProtKB-KW"/>
</dbReference>
<comment type="cofactor">
    <cofactor evidence="1">
        <name>FAD</name>
        <dbReference type="ChEBI" id="CHEBI:57692"/>
    </cofactor>
</comment>
<reference evidence="15 16" key="1">
    <citation type="submission" date="2018-12" db="EMBL/GenBank/DDBJ databases">
        <authorList>
            <consortium name="Pathogen Informatics"/>
        </authorList>
    </citation>
    <scope>NUCLEOTIDE SEQUENCE [LARGE SCALE GENOMIC DNA]</scope>
    <source>
        <strain evidence="15 16">NCTC8184</strain>
    </source>
</reference>
<dbReference type="PROSITE" id="PS51384">
    <property type="entry name" value="FAD_FR"/>
    <property type="match status" value="1"/>
</dbReference>
<dbReference type="Gene3D" id="2.40.30.10">
    <property type="entry name" value="Translation factors"/>
    <property type="match status" value="1"/>
</dbReference>
<evidence type="ECO:0000256" key="12">
    <source>
        <dbReference type="ARBA" id="ARBA00023136"/>
    </source>
</evidence>
<keyword evidence="12 13" id="KW-0472">Membrane</keyword>
<dbReference type="SUPFAM" id="SSF63380">
    <property type="entry name" value="Riboflavin synthase domain-like"/>
    <property type="match status" value="1"/>
</dbReference>
<feature type="domain" description="FAD-binding FR-type" evidence="14">
    <location>
        <begin position="208"/>
        <end position="306"/>
    </location>
</feature>
<dbReference type="InterPro" id="IPR001433">
    <property type="entry name" value="OxRdtase_FAD/NAD-bd"/>
</dbReference>
<feature type="transmembrane region" description="Helical" evidence="13">
    <location>
        <begin position="57"/>
        <end position="78"/>
    </location>
</feature>
<keyword evidence="6" id="KW-0479">Metal-binding</keyword>
<evidence type="ECO:0000256" key="3">
    <source>
        <dbReference type="ARBA" id="ARBA00022630"/>
    </source>
</evidence>
<sequence length="446" mass="51236">MLFSEIFKFCISILWYFILTKNKGVVVMRAWKGIVLILSSIVVTLVAWQNAGLSEFVVPGLALTSLSLTFLLSTKFRILESYFQGIENMYFYHKVMAVFSMILLLLHKIGLGQGGHGSEFAKTIGSAGLYLFLSIVFVAYFGNFLKYEIWRFIHRFVYLVYILGLVHTFLILGDRILGNTLLSLIVLGYAVIGVISGFYIIFLYSRMRFRRVGYVQKVTHLNHDTTEIEIAMKRPYRYDYGQFTFLKIYQAGFESAAHPFSISGGHDRVIFLTVKASGDYTKSIYKQLKVGTKIALDRAYGHMLFDKDKKEQVWIAGGIGITPFISFIRENSILTKRVDFFYTFSNQDNLIYQDMLESYAKANPNFKLHLNNSSLQGRLDFSQSVFEGQPTIFMCGPTSMTSTYAKVFRQKDAKSRLVYEGFSFRDSWLSIFLLKTFDKVYSNLIK</sequence>
<feature type="transmembrane region" description="Helical" evidence="13">
    <location>
        <begin position="90"/>
        <end position="107"/>
    </location>
</feature>
<dbReference type="PANTHER" id="PTHR47354">
    <property type="entry name" value="NADH OXIDOREDUCTASE HCR"/>
    <property type="match status" value="1"/>
</dbReference>
<gene>
    <name evidence="15" type="primary">ndoR</name>
    <name evidence="15" type="ORF">NCTC8184_02301</name>
</gene>
<feature type="transmembrane region" description="Helical" evidence="13">
    <location>
        <begin position="34"/>
        <end position="51"/>
    </location>
</feature>
<keyword evidence="9 15" id="KW-0560">Oxidoreductase</keyword>
<dbReference type="AlphaFoldDB" id="A0AB38VPD1"/>
<evidence type="ECO:0000256" key="11">
    <source>
        <dbReference type="ARBA" id="ARBA00023014"/>
    </source>
</evidence>
<dbReference type="Pfam" id="PF08022">
    <property type="entry name" value="FAD_binding_8"/>
    <property type="match status" value="1"/>
</dbReference>
<dbReference type="InterPro" id="IPR013130">
    <property type="entry name" value="Fe3_Rdtase_TM_dom"/>
</dbReference>
<dbReference type="EMBL" id="LR134265">
    <property type="protein sequence ID" value="VED66198.1"/>
    <property type="molecule type" value="Genomic_DNA"/>
</dbReference>
<evidence type="ECO:0000256" key="4">
    <source>
        <dbReference type="ARBA" id="ARBA00022692"/>
    </source>
</evidence>
<evidence type="ECO:0000259" key="14">
    <source>
        <dbReference type="PROSITE" id="PS51384"/>
    </source>
</evidence>
<dbReference type="PANTHER" id="PTHR47354:SF8">
    <property type="entry name" value="1,2-PHENYLACETYL-COA EPOXIDASE, SUBUNIT E"/>
    <property type="match status" value="1"/>
</dbReference>
<dbReference type="PRINTS" id="PR00409">
    <property type="entry name" value="PHDIOXRDTASE"/>
</dbReference>
<dbReference type="GO" id="GO:0008860">
    <property type="term" value="F:ferredoxin-NAD+ reductase activity"/>
    <property type="evidence" value="ECO:0007669"/>
    <property type="project" value="UniProtKB-EC"/>
</dbReference>
<evidence type="ECO:0000256" key="13">
    <source>
        <dbReference type="SAM" id="Phobius"/>
    </source>
</evidence>
<evidence type="ECO:0000256" key="8">
    <source>
        <dbReference type="ARBA" id="ARBA00022989"/>
    </source>
</evidence>
<keyword evidence="10" id="KW-0408">Iron</keyword>
<dbReference type="InterPro" id="IPR017938">
    <property type="entry name" value="Riboflavin_synthase-like_b-brl"/>
</dbReference>
<dbReference type="Pfam" id="PF00175">
    <property type="entry name" value="NAD_binding_1"/>
    <property type="match status" value="1"/>
</dbReference>
<organism evidence="15 16">
    <name type="scientific">Streptococcus agalactiae</name>
    <dbReference type="NCBI Taxonomy" id="1311"/>
    <lineage>
        <taxon>Bacteria</taxon>
        <taxon>Bacillati</taxon>
        <taxon>Bacillota</taxon>
        <taxon>Bacilli</taxon>
        <taxon>Lactobacillales</taxon>
        <taxon>Streptococcaceae</taxon>
        <taxon>Streptococcus</taxon>
    </lineage>
</organism>
<dbReference type="EC" id="1.18.1.3" evidence="15"/>
<evidence type="ECO:0000256" key="2">
    <source>
        <dbReference type="ARBA" id="ARBA00004141"/>
    </source>
</evidence>
<keyword evidence="8 13" id="KW-1133">Transmembrane helix</keyword>
<keyword evidence="3" id="KW-0285">Flavoprotein</keyword>
<feature type="transmembrane region" description="Helical" evidence="13">
    <location>
        <begin position="127"/>
        <end position="145"/>
    </location>
</feature>
<dbReference type="InterPro" id="IPR017927">
    <property type="entry name" value="FAD-bd_FR_type"/>
</dbReference>
<comment type="subcellular location">
    <subcellularLocation>
        <location evidence="2">Membrane</location>
        <topology evidence="2">Multi-pass membrane protein</topology>
    </subcellularLocation>
</comment>
<dbReference type="InterPro" id="IPR013112">
    <property type="entry name" value="FAD-bd_8"/>
</dbReference>